<dbReference type="InterPro" id="IPR054418">
    <property type="entry name" value="MQNX/HUTI_composite_N"/>
</dbReference>
<dbReference type="SUPFAM" id="SSF51338">
    <property type="entry name" value="Composite domain of metallo-dependent hydrolases"/>
    <property type="match status" value="1"/>
</dbReference>
<evidence type="ECO:0000256" key="1">
    <source>
        <dbReference type="ARBA" id="ARBA00022723"/>
    </source>
</evidence>
<evidence type="ECO:0000313" key="5">
    <source>
        <dbReference type="EMBL" id="TGA85109.1"/>
    </source>
</evidence>
<keyword evidence="6" id="KW-1185">Reference proteome</keyword>
<dbReference type="Gene3D" id="2.30.40.10">
    <property type="entry name" value="Urease, subunit C, domain 1"/>
    <property type="match status" value="1"/>
</dbReference>
<feature type="domain" description="Aminodeoxyfutalosine deaminase/Imidazolonepropionase-like composite" evidence="4">
    <location>
        <begin position="21"/>
        <end position="46"/>
    </location>
</feature>
<dbReference type="AlphaFoldDB" id="A0A4Z0FSM7"/>
<evidence type="ECO:0000259" key="4">
    <source>
        <dbReference type="Pfam" id="PF22039"/>
    </source>
</evidence>
<dbReference type="Proteomes" id="UP000297948">
    <property type="component" value="Unassembled WGS sequence"/>
</dbReference>
<keyword evidence="2" id="KW-0378">Hydrolase</keyword>
<dbReference type="GO" id="GO:0016810">
    <property type="term" value="F:hydrolase activity, acting on carbon-nitrogen (but not peptide) bonds"/>
    <property type="evidence" value="ECO:0007669"/>
    <property type="project" value="InterPro"/>
</dbReference>
<evidence type="ECO:0000256" key="3">
    <source>
        <dbReference type="ARBA" id="ARBA00022833"/>
    </source>
</evidence>
<evidence type="ECO:0000256" key="2">
    <source>
        <dbReference type="ARBA" id="ARBA00022801"/>
    </source>
</evidence>
<keyword evidence="3" id="KW-0862">Zinc</keyword>
<keyword evidence="1" id="KW-0479">Metal-binding</keyword>
<organism evidence="5 6">
    <name type="scientific">Streptomyces palmae</name>
    <dbReference type="NCBI Taxonomy" id="1701085"/>
    <lineage>
        <taxon>Bacteria</taxon>
        <taxon>Bacillati</taxon>
        <taxon>Actinomycetota</taxon>
        <taxon>Actinomycetes</taxon>
        <taxon>Kitasatosporales</taxon>
        <taxon>Streptomycetaceae</taxon>
        <taxon>Streptomyces</taxon>
    </lineage>
</organism>
<name>A0A4Z0FSM7_9ACTN</name>
<dbReference type="Pfam" id="PF22039">
    <property type="entry name" value="HUTI_composite_bact"/>
    <property type="match status" value="1"/>
</dbReference>
<evidence type="ECO:0000313" key="6">
    <source>
        <dbReference type="Proteomes" id="UP000297948"/>
    </source>
</evidence>
<dbReference type="InterPro" id="IPR011059">
    <property type="entry name" value="Metal-dep_hydrolase_composite"/>
</dbReference>
<gene>
    <name evidence="5" type="ORF">E4099_31095</name>
</gene>
<dbReference type="OrthoDB" id="3400812at2"/>
<protein>
    <recommendedName>
        <fullName evidence="4">Aminodeoxyfutalosine deaminase/Imidazolonepropionase-like composite domain-containing protein</fullName>
    </recommendedName>
</protein>
<dbReference type="EMBL" id="SRID01000574">
    <property type="protein sequence ID" value="TGA85109.1"/>
    <property type="molecule type" value="Genomic_DNA"/>
</dbReference>
<comment type="caution">
    <text evidence="5">The sequence shown here is derived from an EMBL/GenBank/DDBJ whole genome shotgun (WGS) entry which is preliminary data.</text>
</comment>
<dbReference type="GO" id="GO:0046872">
    <property type="term" value="F:metal ion binding"/>
    <property type="evidence" value="ECO:0007669"/>
    <property type="project" value="UniProtKB-KW"/>
</dbReference>
<reference evidence="5 6" key="1">
    <citation type="submission" date="2019-03" db="EMBL/GenBank/DDBJ databases">
        <authorList>
            <person name="Gonzalez-Pimentel J.L."/>
        </authorList>
    </citation>
    <scope>NUCLEOTIDE SEQUENCE [LARGE SCALE GENOMIC DNA]</scope>
    <source>
        <strain evidence="5 6">JCM 31289</strain>
    </source>
</reference>
<proteinExistence type="predicted"/>
<dbReference type="RefSeq" id="WP_135342443.1">
    <property type="nucleotide sequence ID" value="NZ_JBHLTX010000036.1"/>
</dbReference>
<accession>A0A4Z0FSM7</accession>
<sequence length="216" mass="22407">MLTLHTAGLVLPVGSAAVPDGAVLVEDDRIAAIGPYPELAAAAPQARVRQWPGIVTPGLRQWHGRLLLEGTYHPDPREAGELGEEPLPAERLAELGVEMTGTRWGGSARRGLQRMLRYGTTAVAGPFEHPAVRTAVARSAQTEVSPQGAPTTARTASLDPFATARTLADAVAGPLTVGGRADLAAFDVPDEAGLLAAGASRCVATVAAGRLLYRGR</sequence>